<dbReference type="PANTHER" id="PTHR33546:SF1">
    <property type="entry name" value="LARGE, MULTIFUNCTIONAL SECRETED PROTEIN"/>
    <property type="match status" value="1"/>
</dbReference>
<feature type="domain" description="Cytochrome c" evidence="5">
    <location>
        <begin position="589"/>
        <end position="683"/>
    </location>
</feature>
<dbReference type="PROSITE" id="PS50022">
    <property type="entry name" value="FA58C_3"/>
    <property type="match status" value="1"/>
</dbReference>
<keyword evidence="1" id="KW-0349">Heme</keyword>
<dbReference type="Gene3D" id="1.10.760.10">
    <property type="entry name" value="Cytochrome c-like domain"/>
    <property type="match status" value="1"/>
</dbReference>
<evidence type="ECO:0000259" key="4">
    <source>
        <dbReference type="PROSITE" id="PS50022"/>
    </source>
</evidence>
<dbReference type="EMBL" id="UINC01011561">
    <property type="protein sequence ID" value="SVA50942.1"/>
    <property type="molecule type" value="Genomic_DNA"/>
</dbReference>
<dbReference type="Gene3D" id="1.25.10.10">
    <property type="entry name" value="Leucine-rich Repeat Variant"/>
    <property type="match status" value="1"/>
</dbReference>
<dbReference type="Gene3D" id="2.60.120.260">
    <property type="entry name" value="Galactose-binding domain-like"/>
    <property type="match status" value="1"/>
</dbReference>
<dbReference type="InterPro" id="IPR016024">
    <property type="entry name" value="ARM-type_fold"/>
</dbReference>
<evidence type="ECO:0000256" key="2">
    <source>
        <dbReference type="ARBA" id="ARBA00022723"/>
    </source>
</evidence>
<dbReference type="GO" id="GO:0020037">
    <property type="term" value="F:heme binding"/>
    <property type="evidence" value="ECO:0007669"/>
    <property type="project" value="InterPro"/>
</dbReference>
<dbReference type="InterPro" id="IPR009056">
    <property type="entry name" value="Cyt_c-like_dom"/>
</dbReference>
<dbReference type="InterPro" id="IPR011989">
    <property type="entry name" value="ARM-like"/>
</dbReference>
<evidence type="ECO:0000259" key="5">
    <source>
        <dbReference type="PROSITE" id="PS51007"/>
    </source>
</evidence>
<organism evidence="6">
    <name type="scientific">marine metagenome</name>
    <dbReference type="NCBI Taxonomy" id="408172"/>
    <lineage>
        <taxon>unclassified sequences</taxon>
        <taxon>metagenomes</taxon>
        <taxon>ecological metagenomes</taxon>
    </lineage>
</organism>
<dbReference type="SUPFAM" id="SSF46626">
    <property type="entry name" value="Cytochrome c"/>
    <property type="match status" value="1"/>
</dbReference>
<protein>
    <recommendedName>
        <fullName evidence="7">Cytochrome c domain-containing protein</fullName>
    </recommendedName>
</protein>
<dbReference type="PROSITE" id="PS51007">
    <property type="entry name" value="CYTC"/>
    <property type="match status" value="1"/>
</dbReference>
<evidence type="ECO:0000256" key="1">
    <source>
        <dbReference type="ARBA" id="ARBA00022617"/>
    </source>
</evidence>
<name>A0A381WEQ7_9ZZZZ</name>
<accession>A0A381WEQ7</accession>
<proteinExistence type="predicted"/>
<keyword evidence="3" id="KW-0408">Iron</keyword>
<dbReference type="SUPFAM" id="SSF49785">
    <property type="entry name" value="Galactose-binding domain-like"/>
    <property type="match status" value="1"/>
</dbReference>
<reference evidence="6" key="1">
    <citation type="submission" date="2018-05" db="EMBL/GenBank/DDBJ databases">
        <authorList>
            <person name="Lanie J.A."/>
            <person name="Ng W.-L."/>
            <person name="Kazmierczak K.M."/>
            <person name="Andrzejewski T.M."/>
            <person name="Davidsen T.M."/>
            <person name="Wayne K.J."/>
            <person name="Tettelin H."/>
            <person name="Glass J.I."/>
            <person name="Rusch D."/>
            <person name="Podicherti R."/>
            <person name="Tsui H.-C.T."/>
            <person name="Winkler M.E."/>
        </authorList>
    </citation>
    <scope>NUCLEOTIDE SEQUENCE</scope>
</reference>
<gene>
    <name evidence="6" type="ORF">METZ01_LOCUS103796</name>
</gene>
<dbReference type="AlphaFoldDB" id="A0A381WEQ7"/>
<dbReference type="Pfam" id="PF23500">
    <property type="entry name" value="DUF7133"/>
    <property type="match status" value="1"/>
</dbReference>
<dbReference type="GO" id="GO:0009055">
    <property type="term" value="F:electron transfer activity"/>
    <property type="evidence" value="ECO:0007669"/>
    <property type="project" value="InterPro"/>
</dbReference>
<sequence>MKYLLLTTIAAVFSGNVLLAEPFDLKLYDTKARTYSPEESMAMMELQEGYRVELVAAEPMVQEPAAIAFDGDGKLYVAELNTYMQEIDGKNQHDPICRVVLLEDTDDDGRMDKRSVFVDGLKLPRMIQPIDDRVLIRETDTFDLHSYRDTDGDGIADEKKLVYEGGKRGGNLEHQPSGLEWNIDNWMYVTYTAKRYRWAGDKVIAEDIPGGSGQWGVTHDDVGRNFFCTAGGENPAMHFQRPLVYGNISLPGEQVNGFREVFPLVQIPDVQGGKGRFRADSLTLNNFTGCAGQHIFRGDRLPEDFYGDYIIPEPVGRLVRRAKVVNENGKLVVHNATPGTEFLRSRDANFRPVNAKTGPDGCLYLCDMYRGIIQEGNWVRPGSYLRSVVENYGLDKNIQRGRIYRIVHESTERRKKPQMLKAPISELVDTLSHPNGWWRDMAQKLIVVRQDRGAVPALKSLAESGGSPLGRLHALWTLEGLGVFDTDLIVKKMRDPDARVRAAVIRLCEPELLKRNTALLAAIKPLASDADIDVAIQVVLSMAYTGVEGGDELVEAANAGHPGSEAMSRITEIGHARLVDAKRRQEKSKFAAQGEVNFQTVCVACHGANGKGTSAPGLDGVMLGAPLVGSPRVLGRKTIPIKILLKGMHGELDGKSYPGPMLPLESYDDEWLASVLTYVRSAWGNKGESVSKDDVATVRAALADRKEMFLSSEILAMAPIPAAEMAKWELTASHRSKGCDQAIDNNPRTRWDTGRAQRKGMWFSFDMKESRELTGITLRCEGSPADYPRRYTLEVSDDGEQWKQVVSPQKGNSPVTDILLPATKTRFVRINQIGLADGKHWSIHQLDVYAKAER</sequence>
<dbReference type="Pfam" id="PF00034">
    <property type="entry name" value="Cytochrom_C"/>
    <property type="match status" value="1"/>
</dbReference>
<evidence type="ECO:0000313" key="6">
    <source>
        <dbReference type="EMBL" id="SVA50942.1"/>
    </source>
</evidence>
<evidence type="ECO:0008006" key="7">
    <source>
        <dbReference type="Google" id="ProtNLM"/>
    </source>
</evidence>
<feature type="domain" description="F5/8 type C" evidence="4">
    <location>
        <begin position="703"/>
        <end position="851"/>
    </location>
</feature>
<dbReference type="Pfam" id="PF00754">
    <property type="entry name" value="F5_F8_type_C"/>
    <property type="match status" value="1"/>
</dbReference>
<keyword evidence="2" id="KW-0479">Metal-binding</keyword>
<dbReference type="GO" id="GO:0046872">
    <property type="term" value="F:metal ion binding"/>
    <property type="evidence" value="ECO:0007669"/>
    <property type="project" value="UniProtKB-KW"/>
</dbReference>
<evidence type="ECO:0000256" key="3">
    <source>
        <dbReference type="ARBA" id="ARBA00023004"/>
    </source>
</evidence>
<dbReference type="InterPro" id="IPR000421">
    <property type="entry name" value="FA58C"/>
</dbReference>
<dbReference type="InterPro" id="IPR055557">
    <property type="entry name" value="DUF7133"/>
</dbReference>
<dbReference type="InterPro" id="IPR036909">
    <property type="entry name" value="Cyt_c-like_dom_sf"/>
</dbReference>
<dbReference type="PANTHER" id="PTHR33546">
    <property type="entry name" value="LARGE, MULTIFUNCTIONAL SECRETED PROTEIN-RELATED"/>
    <property type="match status" value="1"/>
</dbReference>
<dbReference type="SUPFAM" id="SSF50952">
    <property type="entry name" value="Soluble quinoprotein glucose dehydrogenase"/>
    <property type="match status" value="1"/>
</dbReference>
<dbReference type="SUPFAM" id="SSF48371">
    <property type="entry name" value="ARM repeat"/>
    <property type="match status" value="1"/>
</dbReference>
<dbReference type="InterPro" id="IPR008979">
    <property type="entry name" value="Galactose-bd-like_sf"/>
</dbReference>
<dbReference type="InterPro" id="IPR011041">
    <property type="entry name" value="Quinoprot_gluc/sorb_DH_b-prop"/>
</dbReference>